<evidence type="ECO:0000256" key="1">
    <source>
        <dbReference type="ARBA" id="ARBA00004613"/>
    </source>
</evidence>
<dbReference type="PANTHER" id="PTHR12990">
    <property type="entry name" value="ARMET-LIKE PROTEIN"/>
    <property type="match status" value="1"/>
</dbReference>
<dbReference type="OrthoDB" id="5597848at2759"/>
<dbReference type="Gene3D" id="1.10.225.10">
    <property type="entry name" value="Saposin-like"/>
    <property type="match status" value="1"/>
</dbReference>
<dbReference type="GO" id="GO:0071542">
    <property type="term" value="P:dopaminergic neuron differentiation"/>
    <property type="evidence" value="ECO:0007669"/>
    <property type="project" value="TreeGrafter"/>
</dbReference>
<proteinExistence type="inferred from homology"/>
<dbReference type="Pfam" id="PF20145">
    <property type="entry name" value="ARMET_N"/>
    <property type="match status" value="1"/>
</dbReference>
<accession>A0A401T6Q2</accession>
<dbReference type="Pfam" id="PF10208">
    <property type="entry name" value="ARMET_C"/>
    <property type="match status" value="1"/>
</dbReference>
<evidence type="ECO:0000259" key="7">
    <source>
        <dbReference type="Pfam" id="PF20145"/>
    </source>
</evidence>
<evidence type="ECO:0000256" key="3">
    <source>
        <dbReference type="ARBA" id="ARBA00022525"/>
    </source>
</evidence>
<keyword evidence="4" id="KW-0732">Signal</keyword>
<sequence>MGLRSRCAGAVWNEKRILIGVCLPNERDEWLSVRGAAPIGHTGNEIHEERLACSKWCIVTIFVSVCIGFLERFYSYLKAQDVDLTPAMVVNELMLMCEYTKGKEHRLCYYIGATSDAATKIVNEIARPMSAHVPVQKICEKLKVKDMQICELKYEKKLLLKKAELHKLRVAQLKKILEDWGEKCIACAEKIDLIDLILELAHKYGSAELDVNFDL</sequence>
<dbReference type="SUPFAM" id="SSF68906">
    <property type="entry name" value="SAP domain"/>
    <property type="match status" value="1"/>
</dbReference>
<dbReference type="EMBL" id="BEZZ01001160">
    <property type="protein sequence ID" value="GCC38328.1"/>
    <property type="molecule type" value="Genomic_DNA"/>
</dbReference>
<comment type="subcellular location">
    <subcellularLocation>
        <location evidence="1">Secreted</location>
    </subcellularLocation>
</comment>
<evidence type="ECO:0000313" key="9">
    <source>
        <dbReference type="Proteomes" id="UP000287033"/>
    </source>
</evidence>
<organism evidence="8 9">
    <name type="scientific">Chiloscyllium punctatum</name>
    <name type="common">Brownbanded bambooshark</name>
    <name type="synonym">Hemiscyllium punctatum</name>
    <dbReference type="NCBI Taxonomy" id="137246"/>
    <lineage>
        <taxon>Eukaryota</taxon>
        <taxon>Metazoa</taxon>
        <taxon>Chordata</taxon>
        <taxon>Craniata</taxon>
        <taxon>Vertebrata</taxon>
        <taxon>Chondrichthyes</taxon>
        <taxon>Elasmobranchii</taxon>
        <taxon>Galeomorphii</taxon>
        <taxon>Galeoidea</taxon>
        <taxon>Orectolobiformes</taxon>
        <taxon>Hemiscylliidae</taxon>
        <taxon>Chiloscyllium</taxon>
    </lineage>
</organism>
<dbReference type="GO" id="GO:0005783">
    <property type="term" value="C:endoplasmic reticulum"/>
    <property type="evidence" value="ECO:0007669"/>
    <property type="project" value="TreeGrafter"/>
</dbReference>
<name>A0A401T6Q2_CHIPU</name>
<evidence type="ECO:0000259" key="6">
    <source>
        <dbReference type="Pfam" id="PF10208"/>
    </source>
</evidence>
<dbReference type="Gene3D" id="1.10.720.30">
    <property type="entry name" value="SAP domain"/>
    <property type="match status" value="1"/>
</dbReference>
<dbReference type="AlphaFoldDB" id="A0A401T6Q2"/>
<evidence type="ECO:0008006" key="10">
    <source>
        <dbReference type="Google" id="ProtNLM"/>
    </source>
</evidence>
<comment type="similarity">
    <text evidence="2">Belongs to the ARMET family.</text>
</comment>
<evidence type="ECO:0000256" key="2">
    <source>
        <dbReference type="ARBA" id="ARBA00005617"/>
    </source>
</evidence>
<dbReference type="GO" id="GO:0031175">
    <property type="term" value="P:neuron projection development"/>
    <property type="evidence" value="ECO:0007669"/>
    <property type="project" value="TreeGrafter"/>
</dbReference>
<dbReference type="PANTHER" id="PTHR12990:SF9">
    <property type="entry name" value="CEREBRAL DOPAMINE NEUROTROPHIC FACTOR"/>
    <property type="match status" value="1"/>
</dbReference>
<evidence type="ECO:0000256" key="5">
    <source>
        <dbReference type="ARBA" id="ARBA00023157"/>
    </source>
</evidence>
<feature type="domain" description="ARMET N-terminal" evidence="7">
    <location>
        <begin position="64"/>
        <end position="158"/>
    </location>
</feature>
<dbReference type="STRING" id="137246.A0A401T6Q2"/>
<dbReference type="GO" id="GO:0005615">
    <property type="term" value="C:extracellular space"/>
    <property type="evidence" value="ECO:0007669"/>
    <property type="project" value="TreeGrafter"/>
</dbReference>
<evidence type="ECO:0000313" key="8">
    <source>
        <dbReference type="EMBL" id="GCC38328.1"/>
    </source>
</evidence>
<gene>
    <name evidence="8" type="ORF">chiPu_0016842</name>
</gene>
<dbReference type="OMA" id="CIVTIFV"/>
<dbReference type="InterPro" id="IPR036361">
    <property type="entry name" value="SAP_dom_sf"/>
</dbReference>
<protein>
    <recommendedName>
        <fullName evidence="10">Cerebral dopamine neurotrophic factor</fullName>
    </recommendedName>
</protein>
<dbReference type="Proteomes" id="UP000287033">
    <property type="component" value="Unassembled WGS sequence"/>
</dbReference>
<dbReference type="InterPro" id="IPR019345">
    <property type="entry name" value="ARMET_C"/>
</dbReference>
<keyword evidence="3" id="KW-0964">Secreted</keyword>
<dbReference type="InterPro" id="IPR045332">
    <property type="entry name" value="ARMET_N"/>
</dbReference>
<dbReference type="InterPro" id="IPR045333">
    <property type="entry name" value="ARMET-like"/>
</dbReference>
<dbReference type="FunFam" id="1.10.225.10:FF:000003">
    <property type="entry name" value="Mesencephalic astrocyte-derived neurotrophic factor"/>
    <property type="match status" value="1"/>
</dbReference>
<keyword evidence="9" id="KW-1185">Reference proteome</keyword>
<evidence type="ECO:0000256" key="4">
    <source>
        <dbReference type="ARBA" id="ARBA00022729"/>
    </source>
</evidence>
<comment type="caution">
    <text evidence="8">The sequence shown here is derived from an EMBL/GenBank/DDBJ whole genome shotgun (WGS) entry which is preliminary data.</text>
</comment>
<feature type="domain" description="ARMET C-terminal" evidence="6">
    <location>
        <begin position="163"/>
        <end position="204"/>
    </location>
</feature>
<keyword evidence="5" id="KW-1015">Disulfide bond</keyword>
<reference evidence="8 9" key="1">
    <citation type="journal article" date="2018" name="Nat. Ecol. Evol.">
        <title>Shark genomes provide insights into elasmobranch evolution and the origin of vertebrates.</title>
        <authorList>
            <person name="Hara Y"/>
            <person name="Yamaguchi K"/>
            <person name="Onimaru K"/>
            <person name="Kadota M"/>
            <person name="Koyanagi M"/>
            <person name="Keeley SD"/>
            <person name="Tatsumi K"/>
            <person name="Tanaka K"/>
            <person name="Motone F"/>
            <person name="Kageyama Y"/>
            <person name="Nozu R"/>
            <person name="Adachi N"/>
            <person name="Nishimura O"/>
            <person name="Nakagawa R"/>
            <person name="Tanegashima C"/>
            <person name="Kiyatake I"/>
            <person name="Matsumoto R"/>
            <person name="Murakumo K"/>
            <person name="Nishida K"/>
            <person name="Terakita A"/>
            <person name="Kuratani S"/>
            <person name="Sato K"/>
            <person name="Hyodo S Kuraku.S."/>
        </authorList>
    </citation>
    <scope>NUCLEOTIDE SEQUENCE [LARGE SCALE GENOMIC DNA]</scope>
</reference>